<dbReference type="EMBL" id="CP001618">
    <property type="protein sequence ID" value="ACQ81978.1"/>
    <property type="molecule type" value="Genomic_DNA"/>
</dbReference>
<dbReference type="eggNOG" id="COG1403">
    <property type="taxonomic scope" value="Bacteria"/>
</dbReference>
<feature type="compositionally biased region" description="Low complexity" evidence="1">
    <location>
        <begin position="369"/>
        <end position="383"/>
    </location>
</feature>
<sequence>MAEIDDPRGAARERVVPDAGAGGGLQATLGRAQSSVACAAELIASSGGGLAAALAAAAAVEDLARALGHVQLVAAHAVAEAHEREVEGGASFALGVEDGPLTFGADARLGAGTGAEASQSVTSAHRRDCTDTGATGRATSVPDLACGWSEPGTRGRSRRRRPAYRSAADALRVGLRLSGAEARRRVAAAADLLPRVTITGAELPVRFPGVAGLVAEGSGDPDAVRHILRGMRQVDRAIRAAARGTGTAAVSEQSPASTNADDTADRDPDPDAEIAEVEAILTDAARQLDADDVHRLVDRCVHLVDQDGPAPSEAELSARQGVFFDGRRHGLTQIRILTDDVGRELLETVFATGTNPRGGALPGTGVAQADDGGSAAGSAGAASKVPDGARSSSSSVGADSEALDGVGSAAGSAALGDVVAGGSGDADGSAGAADSAAAAVAANEPSGKSARTVAIATERPEPDRRPVARRRLDALFAACGAALRSADLPETGGLPTQVMVTVDLDVLRSGLGSAQLPYTGPVPVHAVRRLACDAGITPIVLSSSGAVLDVGRTKRLFRTHVRKALIARDGGCAFPGCHIPATWCEGHHVVPWWNDGATSLDNAVLLCPYHHHLVHEGHWSIVMRSGLPWFRRPDAGTGRGSGRGGPLRNAYHRPPLPPRRQ</sequence>
<feature type="region of interest" description="Disordered" evidence="1">
    <location>
        <begin position="441"/>
        <end position="464"/>
    </location>
</feature>
<evidence type="ECO:0000259" key="2">
    <source>
        <dbReference type="SMART" id="SM00507"/>
    </source>
</evidence>
<feature type="compositionally biased region" description="Basic and acidic residues" evidence="1">
    <location>
        <begin position="1"/>
        <end position="16"/>
    </location>
</feature>
<evidence type="ECO:0000313" key="3">
    <source>
        <dbReference type="EMBL" id="ACQ81978.1"/>
    </source>
</evidence>
<feature type="region of interest" description="Disordered" evidence="1">
    <location>
        <begin position="1"/>
        <end position="23"/>
    </location>
</feature>
<protein>
    <submittedName>
        <fullName evidence="3">HNH nuclease</fullName>
    </submittedName>
</protein>
<organism evidence="3 4">
    <name type="scientific">Beutenbergia cavernae (strain ATCC BAA-8 / DSM 12333 / CCUG 43141 / JCM 11478 / NBRC 16432 / NCIMB 13614 / HKI 0122)</name>
    <dbReference type="NCBI Taxonomy" id="471853"/>
    <lineage>
        <taxon>Bacteria</taxon>
        <taxon>Bacillati</taxon>
        <taxon>Actinomycetota</taxon>
        <taxon>Actinomycetes</taxon>
        <taxon>Micrococcales</taxon>
        <taxon>Beutenbergiaceae</taxon>
        <taxon>Beutenbergia</taxon>
    </lineage>
</organism>
<proteinExistence type="predicted"/>
<evidence type="ECO:0000256" key="1">
    <source>
        <dbReference type="SAM" id="MobiDB-lite"/>
    </source>
</evidence>
<reference evidence="3 4" key="1">
    <citation type="journal article" date="2009" name="Stand. Genomic Sci.">
        <title>Complete genome sequence of Beutenbergia cavernae type strain (HKI 0122).</title>
        <authorList>
            <person name="Land M."/>
            <person name="Pukall R."/>
            <person name="Abt B."/>
            <person name="Goker M."/>
            <person name="Rohde M."/>
            <person name="Glavina Del Rio T."/>
            <person name="Tice H."/>
            <person name="Copeland A."/>
            <person name="Cheng J.F."/>
            <person name="Lucas S."/>
            <person name="Chen F."/>
            <person name="Nolan M."/>
            <person name="Bruce D."/>
            <person name="Goodwin L."/>
            <person name="Pitluck S."/>
            <person name="Ivanova N."/>
            <person name="Mavromatis K."/>
            <person name="Ovchinnikova G."/>
            <person name="Pati A."/>
            <person name="Chen A."/>
            <person name="Palaniappan K."/>
            <person name="Hauser L."/>
            <person name="Chang Y.J."/>
            <person name="Jefferies C.C."/>
            <person name="Saunders E."/>
            <person name="Brettin T."/>
            <person name="Detter J.C."/>
            <person name="Han C."/>
            <person name="Chain P."/>
            <person name="Bristow J."/>
            <person name="Eisen J.A."/>
            <person name="Markowitz V."/>
            <person name="Hugenholtz P."/>
            <person name="Kyrpides N.C."/>
            <person name="Klenk H.P."/>
            <person name="Lapidus A."/>
        </authorList>
    </citation>
    <scope>NUCLEOTIDE SEQUENCE [LARGE SCALE GENOMIC DNA]</scope>
    <source>
        <strain evidence="4">ATCC BAA-8 / DSM 12333 / NBRC 16432</strain>
    </source>
</reference>
<feature type="region of interest" description="Disordered" evidence="1">
    <location>
        <begin position="116"/>
        <end position="136"/>
    </location>
</feature>
<dbReference type="OrthoDB" id="5177627at2"/>
<feature type="region of interest" description="Disordered" evidence="1">
    <location>
        <begin position="243"/>
        <end position="270"/>
    </location>
</feature>
<feature type="region of interest" description="Disordered" evidence="1">
    <location>
        <begin position="352"/>
        <end position="402"/>
    </location>
</feature>
<dbReference type="InterPro" id="IPR003870">
    <property type="entry name" value="DUF222"/>
</dbReference>
<dbReference type="InterPro" id="IPR003615">
    <property type="entry name" value="HNH_nuc"/>
</dbReference>
<name>C5C3R9_BEUC1</name>
<accession>C5C3R9</accession>
<keyword evidence="4" id="KW-1185">Reference proteome</keyword>
<dbReference type="HOGENOM" id="CLU_022065_5_3_11"/>
<dbReference type="Pfam" id="PF02720">
    <property type="entry name" value="DUF222"/>
    <property type="match status" value="1"/>
</dbReference>
<dbReference type="Gene3D" id="1.10.30.50">
    <property type="match status" value="1"/>
</dbReference>
<dbReference type="SMART" id="SM00507">
    <property type="entry name" value="HNHc"/>
    <property type="match status" value="1"/>
</dbReference>
<gene>
    <name evidence="3" type="ordered locus">Bcav_3736</name>
</gene>
<feature type="region of interest" description="Disordered" evidence="1">
    <location>
        <begin position="634"/>
        <end position="661"/>
    </location>
</feature>
<dbReference type="CDD" id="cd00085">
    <property type="entry name" value="HNHc"/>
    <property type="match status" value="1"/>
</dbReference>
<dbReference type="Proteomes" id="UP000007962">
    <property type="component" value="Chromosome"/>
</dbReference>
<dbReference type="AlphaFoldDB" id="C5C3R9"/>
<feature type="compositionally biased region" description="Polar residues" evidence="1">
    <location>
        <begin position="250"/>
        <end position="259"/>
    </location>
</feature>
<feature type="domain" description="HNH nuclease" evidence="2">
    <location>
        <begin position="560"/>
        <end position="612"/>
    </location>
</feature>
<dbReference type="Pfam" id="PF13391">
    <property type="entry name" value="HNH_2"/>
    <property type="match status" value="1"/>
</dbReference>
<dbReference type="KEGG" id="bcv:Bcav_3736"/>
<dbReference type="RefSeq" id="WP_015884215.1">
    <property type="nucleotide sequence ID" value="NC_012669.1"/>
</dbReference>
<evidence type="ECO:0000313" key="4">
    <source>
        <dbReference type="Proteomes" id="UP000007962"/>
    </source>
</evidence>
<dbReference type="STRING" id="471853.Bcav_3736"/>